<proteinExistence type="predicted"/>
<protein>
    <submittedName>
        <fullName evidence="2">Glucosamine-6-phosphate deaminase</fullName>
    </submittedName>
</protein>
<dbReference type="Proteomes" id="UP001324380">
    <property type="component" value="Chromosome"/>
</dbReference>
<dbReference type="CDD" id="cd01399">
    <property type="entry name" value="GlcN6P_deaminase"/>
    <property type="match status" value="1"/>
</dbReference>
<dbReference type="Pfam" id="PF01182">
    <property type="entry name" value="Glucosamine_iso"/>
    <property type="match status" value="1"/>
</dbReference>
<organism evidence="2 3">
    <name type="scientific">Mucilaginibacter sabulilitoris</name>
    <dbReference type="NCBI Taxonomy" id="1173583"/>
    <lineage>
        <taxon>Bacteria</taxon>
        <taxon>Pseudomonadati</taxon>
        <taxon>Bacteroidota</taxon>
        <taxon>Sphingobacteriia</taxon>
        <taxon>Sphingobacteriales</taxon>
        <taxon>Sphingobacteriaceae</taxon>
        <taxon>Mucilaginibacter</taxon>
    </lineage>
</organism>
<dbReference type="InterPro" id="IPR004547">
    <property type="entry name" value="Glucosamine6P_isomerase"/>
</dbReference>
<dbReference type="InterPro" id="IPR037171">
    <property type="entry name" value="NagB/RpiA_transferase-like"/>
</dbReference>
<dbReference type="InterPro" id="IPR006148">
    <property type="entry name" value="Glc/Gal-6P_isomerase"/>
</dbReference>
<gene>
    <name evidence="2" type="ORF">SNE25_12615</name>
</gene>
<dbReference type="EMBL" id="CP139558">
    <property type="protein sequence ID" value="WPU96362.1"/>
    <property type="molecule type" value="Genomic_DNA"/>
</dbReference>
<dbReference type="PANTHER" id="PTHR11280:SF6">
    <property type="entry name" value="GLUCOSAMINE-6-PHOSPHATE ISOMERASE NAGB"/>
    <property type="match status" value="1"/>
</dbReference>
<evidence type="ECO:0000259" key="1">
    <source>
        <dbReference type="Pfam" id="PF01182"/>
    </source>
</evidence>
<accession>A0ABZ0TTG2</accession>
<evidence type="ECO:0000313" key="2">
    <source>
        <dbReference type="EMBL" id="WPU96362.1"/>
    </source>
</evidence>
<dbReference type="RefSeq" id="WP_321565461.1">
    <property type="nucleotide sequence ID" value="NZ_CP139558.1"/>
</dbReference>
<dbReference type="PANTHER" id="PTHR11280">
    <property type="entry name" value="GLUCOSAMINE-6-PHOSPHATE ISOMERASE"/>
    <property type="match status" value="1"/>
</dbReference>
<sequence length="258" mass="28873">MLKEIKKEKLRVLVFENRTSLGQVAAKMVAKKINQLLQAKPVINIIFAAAPSQNEFLDALINEPDIEWQKINAFHMDEYLGLPPAAPELFSSFLKKKIFSRVPFAWVNYINGSLVDCKAECERYTQLLLSNPADIVCMGIGENTHIAFNDPHVADFNDPETVKLVQLDLACRQQQVNDGCFDTLNDVPEYALTLTIPALMSASHVFCMVPGVNKAQAVKYTLEEPVSEHYPSTILKTHDHAVLFVDTDSFSKIAAYNS</sequence>
<feature type="domain" description="Glucosamine/galactosamine-6-phosphate isomerase" evidence="1">
    <location>
        <begin position="18"/>
        <end position="239"/>
    </location>
</feature>
<evidence type="ECO:0000313" key="3">
    <source>
        <dbReference type="Proteomes" id="UP001324380"/>
    </source>
</evidence>
<name>A0ABZ0TTG2_9SPHI</name>
<keyword evidence="3" id="KW-1185">Reference proteome</keyword>
<dbReference type="SUPFAM" id="SSF100950">
    <property type="entry name" value="NagB/RpiA/CoA transferase-like"/>
    <property type="match status" value="1"/>
</dbReference>
<reference evidence="2 3" key="1">
    <citation type="submission" date="2023-11" db="EMBL/GenBank/DDBJ databases">
        <title>Analysis of the Genomes of Mucilaginibacter gossypii cycad 4 and M. sabulilitoris SNA2: microbes with the potential for plant growth promotion.</title>
        <authorList>
            <person name="Hirsch A.M."/>
            <person name="Humm E."/>
            <person name="Rubbi M."/>
            <person name="Del Vecchio G."/>
            <person name="Ha S.M."/>
            <person name="Pellegrini M."/>
            <person name="Gunsalus R.P."/>
        </authorList>
    </citation>
    <scope>NUCLEOTIDE SEQUENCE [LARGE SCALE GENOMIC DNA]</scope>
    <source>
        <strain evidence="2 3">SNA2</strain>
    </source>
</reference>
<dbReference type="Gene3D" id="3.40.50.1360">
    <property type="match status" value="1"/>
</dbReference>